<organism evidence="9 10">
    <name type="scientific">Roseiconus nitratireducens</name>
    <dbReference type="NCBI Taxonomy" id="2605748"/>
    <lineage>
        <taxon>Bacteria</taxon>
        <taxon>Pseudomonadati</taxon>
        <taxon>Planctomycetota</taxon>
        <taxon>Planctomycetia</taxon>
        <taxon>Pirellulales</taxon>
        <taxon>Pirellulaceae</taxon>
        <taxon>Roseiconus</taxon>
    </lineage>
</organism>
<gene>
    <name evidence="9" type="ORF">FYK55_22435</name>
</gene>
<dbReference type="EC" id="2.4.2.1" evidence="5"/>
<dbReference type="Proteomes" id="UP000324479">
    <property type="component" value="Unassembled WGS sequence"/>
</dbReference>
<reference evidence="9 10" key="1">
    <citation type="submission" date="2019-08" db="EMBL/GenBank/DDBJ databases">
        <authorList>
            <person name="Dhanesh K."/>
            <person name="Kumar G."/>
            <person name="Sasikala C."/>
            <person name="Venkata Ramana C."/>
        </authorList>
    </citation>
    <scope>NUCLEOTIDE SEQUENCE [LARGE SCALE GENOMIC DNA]</scope>
    <source>
        <strain evidence="9 10">JC645</strain>
    </source>
</reference>
<dbReference type="InterPro" id="IPR011268">
    <property type="entry name" value="Purine_phosphorylase"/>
</dbReference>
<keyword evidence="10" id="KW-1185">Reference proteome</keyword>
<feature type="region of interest" description="Disordered" evidence="7">
    <location>
        <begin position="25"/>
        <end position="46"/>
    </location>
</feature>
<evidence type="ECO:0000313" key="10">
    <source>
        <dbReference type="Proteomes" id="UP000324479"/>
    </source>
</evidence>
<feature type="binding site" evidence="6">
    <location>
        <position position="268"/>
    </location>
    <ligand>
        <name>a purine D-ribonucleoside</name>
        <dbReference type="ChEBI" id="CHEBI:142355"/>
    </ligand>
</feature>
<feature type="binding site" evidence="6">
    <location>
        <position position="226"/>
    </location>
    <ligand>
        <name>a purine D-ribonucleoside</name>
        <dbReference type="ChEBI" id="CHEBI:142355"/>
    </ligand>
</feature>
<comment type="caution">
    <text evidence="9">The sequence shown here is derived from an EMBL/GenBank/DDBJ whole genome shotgun (WGS) entry which is preliminary data.</text>
</comment>
<dbReference type="CDD" id="cd09009">
    <property type="entry name" value="PNP-EcPNPII_like"/>
    <property type="match status" value="1"/>
</dbReference>
<sequence>MTCQSTPPGSPSPDVRQAVDDICRRIGRPSPAHPNAADSDLARPHVDPAELPTTGIVLGSGLGALADRIAPVRSIPFGEIHGFARSTAAGHRGQLIVGDLMGTRVIAMAGRLHRYEGWTEAQVRFPVRVMAALGVRTLITSNAAGGVNPRLRVGDIVVIRDHINWLHCRRQPEQAENPPRSGTEIPGRDGDVYDRPLARTALAAARREGFCAQEGTYLATLGPNYETRAEYRMMRRLGADVVGMSTVSEVLAAAQCRLAVLALSIVSNVADPDRPIVADHADVLQAGDAAAVKMECIVREILTRPPESEVPSDPD</sequence>
<dbReference type="PANTHER" id="PTHR11904">
    <property type="entry name" value="METHYLTHIOADENOSINE/PURINE NUCLEOSIDE PHOSPHORYLASE"/>
    <property type="match status" value="1"/>
</dbReference>
<feature type="binding site" evidence="6">
    <location>
        <position position="60"/>
    </location>
    <ligand>
        <name>phosphate</name>
        <dbReference type="ChEBI" id="CHEBI:43474"/>
    </ligand>
</feature>
<evidence type="ECO:0000256" key="3">
    <source>
        <dbReference type="ARBA" id="ARBA00022676"/>
    </source>
</evidence>
<dbReference type="Pfam" id="PF01048">
    <property type="entry name" value="PNP_UDP_1"/>
    <property type="match status" value="1"/>
</dbReference>
<feature type="binding site" evidence="6">
    <location>
        <position position="245"/>
    </location>
    <ligand>
        <name>phosphate</name>
        <dbReference type="ChEBI" id="CHEBI:43474"/>
    </ligand>
</feature>
<evidence type="ECO:0000256" key="4">
    <source>
        <dbReference type="ARBA" id="ARBA00022679"/>
    </source>
</evidence>
<dbReference type="UniPathway" id="UPA00606"/>
<comment type="similarity">
    <text evidence="2 5">Belongs to the PNP/MTAP phosphorylase family.</text>
</comment>
<keyword evidence="3 5" id="KW-0328">Glycosyltransferase</keyword>
<dbReference type="GO" id="GO:0009116">
    <property type="term" value="P:nucleoside metabolic process"/>
    <property type="evidence" value="ECO:0007669"/>
    <property type="project" value="InterPro"/>
</dbReference>
<dbReference type="GO" id="GO:0004731">
    <property type="term" value="F:purine-nucleoside phosphorylase activity"/>
    <property type="evidence" value="ECO:0007669"/>
    <property type="project" value="UniProtKB-EC"/>
</dbReference>
<proteinExistence type="inferred from homology"/>
<dbReference type="Gene3D" id="3.40.50.1580">
    <property type="entry name" value="Nucleoside phosphorylase domain"/>
    <property type="match status" value="1"/>
</dbReference>
<evidence type="ECO:0000256" key="1">
    <source>
        <dbReference type="ARBA" id="ARBA00005058"/>
    </source>
</evidence>
<dbReference type="NCBIfam" id="TIGR01697">
    <property type="entry name" value="PNPH-PUNA-XAPA"/>
    <property type="match status" value="1"/>
</dbReference>
<evidence type="ECO:0000313" key="9">
    <source>
        <dbReference type="EMBL" id="KAA5540069.1"/>
    </source>
</evidence>
<dbReference type="InterPro" id="IPR000845">
    <property type="entry name" value="Nucleoside_phosphorylase_d"/>
</dbReference>
<dbReference type="InterPro" id="IPR035994">
    <property type="entry name" value="Nucleoside_phosphorylase_sf"/>
</dbReference>
<dbReference type="GO" id="GO:0005737">
    <property type="term" value="C:cytoplasm"/>
    <property type="evidence" value="ECO:0007669"/>
    <property type="project" value="TreeGrafter"/>
</dbReference>
<evidence type="ECO:0000256" key="7">
    <source>
        <dbReference type="SAM" id="MobiDB-lite"/>
    </source>
</evidence>
<dbReference type="PIRSF" id="PIRSF000477">
    <property type="entry name" value="PurNPase"/>
    <property type="match status" value="1"/>
</dbReference>
<dbReference type="SUPFAM" id="SSF53167">
    <property type="entry name" value="Purine and uridine phosphorylases"/>
    <property type="match status" value="1"/>
</dbReference>
<feature type="domain" description="Nucleoside phosphorylase" evidence="8">
    <location>
        <begin position="55"/>
        <end position="302"/>
    </location>
</feature>
<dbReference type="RefSeq" id="WP_150078862.1">
    <property type="nucleotide sequence ID" value="NZ_VWOX01000015.1"/>
</dbReference>
<feature type="binding site" evidence="6">
    <location>
        <position position="91"/>
    </location>
    <ligand>
        <name>phosphate</name>
        <dbReference type="ChEBI" id="CHEBI:43474"/>
    </ligand>
</feature>
<evidence type="ECO:0000256" key="6">
    <source>
        <dbReference type="PIRSR" id="PIRSR000477-2"/>
    </source>
</evidence>
<feature type="region of interest" description="Disordered" evidence="7">
    <location>
        <begin position="170"/>
        <end position="190"/>
    </location>
</feature>
<dbReference type="AlphaFoldDB" id="A0A5M6D302"/>
<name>A0A5M6D302_9BACT</name>
<dbReference type="NCBIfam" id="NF006054">
    <property type="entry name" value="PRK08202.1"/>
    <property type="match status" value="1"/>
</dbReference>
<protein>
    <recommendedName>
        <fullName evidence="5">Purine nucleoside phosphorylase</fullName>
        <ecNumber evidence="5">2.4.2.1</ecNumber>
    </recommendedName>
    <alternativeName>
        <fullName evidence="5">Inosine-guanosine phosphorylase</fullName>
    </alternativeName>
</protein>
<comment type="pathway">
    <text evidence="1 5">Purine metabolism; purine nucleoside salvage.</text>
</comment>
<accession>A0A5M6D302</accession>
<dbReference type="EMBL" id="VWOX01000015">
    <property type="protein sequence ID" value="KAA5540069.1"/>
    <property type="molecule type" value="Genomic_DNA"/>
</dbReference>
<comment type="function">
    <text evidence="5">The purine nucleoside phosphorylases catalyze the phosphorolytic breakdown of the N-glycosidic bond in the beta-(deoxy)ribonucleoside molecules, with the formation of the corresponding free purine bases and pentose-1-phosphate.</text>
</comment>
<evidence type="ECO:0000256" key="5">
    <source>
        <dbReference type="PIRNR" id="PIRNR000477"/>
    </source>
</evidence>
<feature type="binding site" evidence="6">
    <location>
        <begin position="111"/>
        <end position="113"/>
    </location>
    <ligand>
        <name>phosphate</name>
        <dbReference type="ChEBI" id="CHEBI:43474"/>
    </ligand>
</feature>
<evidence type="ECO:0000259" key="8">
    <source>
        <dbReference type="Pfam" id="PF01048"/>
    </source>
</evidence>
<keyword evidence="4 5" id="KW-0808">Transferase</keyword>
<dbReference type="PANTHER" id="PTHR11904:SF9">
    <property type="entry name" value="PURINE NUCLEOSIDE PHOSPHORYLASE-RELATED"/>
    <property type="match status" value="1"/>
</dbReference>
<evidence type="ECO:0000256" key="2">
    <source>
        <dbReference type="ARBA" id="ARBA00006751"/>
    </source>
</evidence>
<feature type="binding site" evidence="6">
    <location>
        <position position="143"/>
    </location>
    <ligand>
        <name>phosphate</name>
        <dbReference type="ChEBI" id="CHEBI:43474"/>
    </ligand>
</feature>